<dbReference type="InterPro" id="IPR008266">
    <property type="entry name" value="Tyr_kinase_AS"/>
</dbReference>
<reference evidence="2 3" key="1">
    <citation type="journal article" date="2020" name="ISME J.">
        <title>Uncovering the hidden diversity of litter-decomposition mechanisms in mushroom-forming fungi.</title>
        <authorList>
            <person name="Floudas D."/>
            <person name="Bentzer J."/>
            <person name="Ahren D."/>
            <person name="Johansson T."/>
            <person name="Persson P."/>
            <person name="Tunlid A."/>
        </authorList>
    </citation>
    <scope>NUCLEOTIDE SEQUENCE [LARGE SCALE GENOMIC DNA]</scope>
    <source>
        <strain evidence="2 3">CBS 101986</strain>
    </source>
</reference>
<dbReference type="PROSITE" id="PS00109">
    <property type="entry name" value="PROTEIN_KINASE_TYR"/>
    <property type="match status" value="1"/>
</dbReference>
<proteinExistence type="predicted"/>
<dbReference type="Gene3D" id="1.10.510.10">
    <property type="entry name" value="Transferase(Phosphotransferase) domain 1"/>
    <property type="match status" value="1"/>
</dbReference>
<dbReference type="InterPro" id="IPR011009">
    <property type="entry name" value="Kinase-like_dom_sf"/>
</dbReference>
<dbReference type="OrthoDB" id="3261131at2759"/>
<gene>
    <name evidence="2" type="ORF">D9619_006109</name>
</gene>
<feature type="region of interest" description="Disordered" evidence="1">
    <location>
        <begin position="106"/>
        <end position="125"/>
    </location>
</feature>
<evidence type="ECO:0000313" key="3">
    <source>
        <dbReference type="Proteomes" id="UP000567179"/>
    </source>
</evidence>
<sequence>MSVWCLIIEDDRTVVGEPFKAHFHPGLDIEDLKIQVVATRPTLAGADTTLVSVHHNATIRPDLDYDQLRAAISEHDFTKSRVSPIKIVTEVASGGGLLIFKKPAPPQKASLKRPLPPSASNEHENLQKTKIARHAPSDMAKPARYASIQMDPSERILDDRPTPDVIVAPIALLYSPFGEFEDIFTNGVPPTDIHVDLRKMEENIDALAAAMCRFYIDEATRRLAGIPLLNAILEFPIRAGDVAKPARSDGHCDVGGMISTIVDWKDAFANISTYPHARCVGYVAHSHVASDKAKDLCGRQILPALAMTFLGDLVQFHAIVLLGHRYRAVGLTPALSFSLWATNVTQRKQLYNAFIAAYILQQRIHWDLQTYANSHQDQDLPRHDRFFHPSVTEILAYSGGVPDEGDTPGEGGDNANKDTIKFTISDHFAGTGEETFRNRHLYRATLTAARPSYPCGTKILVKFSRRYCMKLHDFCYHKRHAPKVLGFEKLPGGWFATAMEYLADAEPITYPNPEQHDQVKRLVKDFHDEGFVHGDLRAANILFNKSSNNFWLIDFDWGGKADKVAYPTWFLHKELLNGRESKDLIIHKVDDERILQATLNGLHASNHIHPSVESDCRIAPSLGISRRCALAPDSSFF</sequence>
<protein>
    <submittedName>
        <fullName evidence="2">Uncharacterized protein</fullName>
    </submittedName>
</protein>
<dbReference type="Pfam" id="PF06293">
    <property type="entry name" value="Kdo"/>
    <property type="match status" value="1"/>
</dbReference>
<dbReference type="SUPFAM" id="SSF56112">
    <property type="entry name" value="Protein kinase-like (PK-like)"/>
    <property type="match status" value="1"/>
</dbReference>
<dbReference type="Proteomes" id="UP000567179">
    <property type="component" value="Unassembled WGS sequence"/>
</dbReference>
<dbReference type="EMBL" id="JAACJJ010000042">
    <property type="protein sequence ID" value="KAF5316481.1"/>
    <property type="molecule type" value="Genomic_DNA"/>
</dbReference>
<evidence type="ECO:0000313" key="2">
    <source>
        <dbReference type="EMBL" id="KAF5316481.1"/>
    </source>
</evidence>
<dbReference type="AlphaFoldDB" id="A0A8H5EY05"/>
<accession>A0A8H5EY05</accession>
<evidence type="ECO:0000256" key="1">
    <source>
        <dbReference type="SAM" id="MobiDB-lite"/>
    </source>
</evidence>
<keyword evidence="3" id="KW-1185">Reference proteome</keyword>
<dbReference type="GO" id="GO:0004672">
    <property type="term" value="F:protein kinase activity"/>
    <property type="evidence" value="ECO:0007669"/>
    <property type="project" value="InterPro"/>
</dbReference>
<organism evidence="2 3">
    <name type="scientific">Psilocybe cf. subviscida</name>
    <dbReference type="NCBI Taxonomy" id="2480587"/>
    <lineage>
        <taxon>Eukaryota</taxon>
        <taxon>Fungi</taxon>
        <taxon>Dikarya</taxon>
        <taxon>Basidiomycota</taxon>
        <taxon>Agaricomycotina</taxon>
        <taxon>Agaricomycetes</taxon>
        <taxon>Agaricomycetidae</taxon>
        <taxon>Agaricales</taxon>
        <taxon>Agaricineae</taxon>
        <taxon>Strophariaceae</taxon>
        <taxon>Psilocybe</taxon>
    </lineage>
</organism>
<name>A0A8H5EY05_9AGAR</name>
<comment type="caution">
    <text evidence="2">The sequence shown here is derived from an EMBL/GenBank/DDBJ whole genome shotgun (WGS) entry which is preliminary data.</text>
</comment>